<dbReference type="InterPro" id="IPR012807">
    <property type="entry name" value="Anti-sigma_ChrR"/>
</dbReference>
<name>A0ABU2ZT04_9ALTE</name>
<dbReference type="Gene3D" id="1.10.10.1320">
    <property type="entry name" value="Anti-sigma factor, zinc-finger domain"/>
    <property type="match status" value="1"/>
</dbReference>
<dbReference type="InterPro" id="IPR011051">
    <property type="entry name" value="RmlC_Cupin_sf"/>
</dbReference>
<comment type="caution">
    <text evidence="2">The sequence shown here is derived from an EMBL/GenBank/DDBJ whole genome shotgun (WGS) entry which is preliminary data.</text>
</comment>
<dbReference type="EMBL" id="JAVRHX010000004">
    <property type="protein sequence ID" value="MDT0595768.1"/>
    <property type="molecule type" value="Genomic_DNA"/>
</dbReference>
<dbReference type="NCBIfam" id="TIGR02451">
    <property type="entry name" value="anti_sig_ChrR"/>
    <property type="match status" value="1"/>
</dbReference>
<organism evidence="2 3">
    <name type="scientific">Glaciecola petra</name>
    <dbReference type="NCBI Taxonomy" id="3075602"/>
    <lineage>
        <taxon>Bacteria</taxon>
        <taxon>Pseudomonadati</taxon>
        <taxon>Pseudomonadota</taxon>
        <taxon>Gammaproteobacteria</taxon>
        <taxon>Alteromonadales</taxon>
        <taxon>Alteromonadaceae</taxon>
        <taxon>Glaciecola</taxon>
    </lineage>
</organism>
<dbReference type="InterPro" id="IPR041916">
    <property type="entry name" value="Anti_sigma_zinc_sf"/>
</dbReference>
<proteinExistence type="predicted"/>
<protein>
    <submittedName>
        <fullName evidence="2">ChrR family anti-sigma-E factor</fullName>
    </submittedName>
</protein>
<keyword evidence="3" id="KW-1185">Reference proteome</keyword>
<dbReference type="InterPro" id="IPR014710">
    <property type="entry name" value="RmlC-like_jellyroll"/>
</dbReference>
<evidence type="ECO:0000313" key="3">
    <source>
        <dbReference type="Proteomes" id="UP001253545"/>
    </source>
</evidence>
<dbReference type="Proteomes" id="UP001253545">
    <property type="component" value="Unassembled WGS sequence"/>
</dbReference>
<gene>
    <name evidence="2" type="ORF">RM552_12990</name>
</gene>
<dbReference type="Gene3D" id="2.60.120.10">
    <property type="entry name" value="Jelly Rolls"/>
    <property type="match status" value="1"/>
</dbReference>
<reference evidence="2 3" key="1">
    <citation type="submission" date="2023-09" db="EMBL/GenBank/DDBJ databases">
        <authorList>
            <person name="Rey-Velasco X."/>
        </authorList>
    </citation>
    <scope>NUCLEOTIDE SEQUENCE [LARGE SCALE GENOMIC DNA]</scope>
    <source>
        <strain evidence="2 3">P117</strain>
    </source>
</reference>
<feature type="domain" description="ChrR-like cupin" evidence="1">
    <location>
        <begin position="132"/>
        <end position="200"/>
    </location>
</feature>
<evidence type="ECO:0000259" key="1">
    <source>
        <dbReference type="Pfam" id="PF12973"/>
    </source>
</evidence>
<dbReference type="CDD" id="cd20301">
    <property type="entry name" value="cupin_ChrR"/>
    <property type="match status" value="1"/>
</dbReference>
<dbReference type="RefSeq" id="WP_311369295.1">
    <property type="nucleotide sequence ID" value="NZ_JAVRHX010000004.1"/>
</dbReference>
<accession>A0ABU2ZT04</accession>
<evidence type="ECO:0000313" key="2">
    <source>
        <dbReference type="EMBL" id="MDT0595768.1"/>
    </source>
</evidence>
<dbReference type="InterPro" id="IPR025979">
    <property type="entry name" value="ChrR-like_cupin_dom"/>
</dbReference>
<sequence>MIKFHPTDTDLVGFVEGSLVPAKSLLISAHLDLCDECAEKATAFTENLALQAIKPSSRKNYLDSSLVNMCESIMELPAATQHINADGFVKQTLSVDGRDFILPEALSRFSNRIGEWSHLLGKLWQAPVEIGGGHLAQFIYMEKDGGVPEHTHKGSELTLVIDGKFADGNEEYDSGDFISLDSTHTHTPVAVGDEGCLVFSIIDQPLYFTTGWARLINPLSHLYFRANS</sequence>
<dbReference type="Pfam" id="PF12973">
    <property type="entry name" value="Cupin_7"/>
    <property type="match status" value="1"/>
</dbReference>
<dbReference type="SUPFAM" id="SSF51182">
    <property type="entry name" value="RmlC-like cupins"/>
    <property type="match status" value="1"/>
</dbReference>